<dbReference type="RefSeq" id="WP_394825535.1">
    <property type="nucleotide sequence ID" value="NZ_CP089984.1"/>
</dbReference>
<evidence type="ECO:0000313" key="2">
    <source>
        <dbReference type="EMBL" id="WXB15901.1"/>
    </source>
</evidence>
<feature type="region of interest" description="Disordered" evidence="1">
    <location>
        <begin position="23"/>
        <end position="52"/>
    </location>
</feature>
<evidence type="ECO:0000256" key="1">
    <source>
        <dbReference type="SAM" id="MobiDB-lite"/>
    </source>
</evidence>
<name>A0ABZ2M1M3_9BACT</name>
<dbReference type="EMBL" id="CP089984">
    <property type="protein sequence ID" value="WXB15901.1"/>
    <property type="molecule type" value="Genomic_DNA"/>
</dbReference>
<gene>
    <name evidence="2" type="ORF">LZC94_01225</name>
</gene>
<keyword evidence="3" id="KW-1185">Reference proteome</keyword>
<feature type="compositionally biased region" description="Basic and acidic residues" evidence="1">
    <location>
        <begin position="37"/>
        <end position="52"/>
    </location>
</feature>
<protein>
    <submittedName>
        <fullName evidence="2">Uncharacterized protein</fullName>
    </submittedName>
</protein>
<sequence length="52" mass="5586">MSNVSKFSVNDFVVASTSVGLDDSAKAEAVVNPSSDNGRKARSEREGQEQKR</sequence>
<evidence type="ECO:0000313" key="3">
    <source>
        <dbReference type="Proteomes" id="UP001370348"/>
    </source>
</evidence>
<reference evidence="2 3" key="1">
    <citation type="submission" date="2021-12" db="EMBL/GenBank/DDBJ databases">
        <title>Discovery of the Pendulisporaceae a myxobacterial family with distinct sporulation behavior and unique specialized metabolism.</title>
        <authorList>
            <person name="Garcia R."/>
            <person name="Popoff A."/>
            <person name="Bader C.D."/>
            <person name="Loehr J."/>
            <person name="Walesch S."/>
            <person name="Walt C."/>
            <person name="Boldt J."/>
            <person name="Bunk B."/>
            <person name="Haeckl F.J.F.P.J."/>
            <person name="Gunesch A.P."/>
            <person name="Birkelbach J."/>
            <person name="Nuebel U."/>
            <person name="Pietschmann T."/>
            <person name="Bach T."/>
            <person name="Mueller R."/>
        </authorList>
    </citation>
    <scope>NUCLEOTIDE SEQUENCE [LARGE SCALE GENOMIC DNA]</scope>
    <source>
        <strain evidence="2 3">MSr11954</strain>
    </source>
</reference>
<organism evidence="2 3">
    <name type="scientific">Pendulispora albinea</name>
    <dbReference type="NCBI Taxonomy" id="2741071"/>
    <lineage>
        <taxon>Bacteria</taxon>
        <taxon>Pseudomonadati</taxon>
        <taxon>Myxococcota</taxon>
        <taxon>Myxococcia</taxon>
        <taxon>Myxococcales</taxon>
        <taxon>Sorangiineae</taxon>
        <taxon>Pendulisporaceae</taxon>
        <taxon>Pendulispora</taxon>
    </lineage>
</organism>
<proteinExistence type="predicted"/>
<dbReference type="Proteomes" id="UP001370348">
    <property type="component" value="Chromosome"/>
</dbReference>
<accession>A0ABZ2M1M3</accession>